<dbReference type="EMBL" id="AYZM01000003">
    <property type="protein sequence ID" value="KRN26976.1"/>
    <property type="molecule type" value="Genomic_DNA"/>
</dbReference>
<keyword evidence="3" id="KW-1185">Reference proteome</keyword>
<keyword evidence="1" id="KW-0472">Membrane</keyword>
<sequence length="203" mass="23329">MVIAAILTAIYWHDMSVLRRLAAMNFVVILWHMFEEYRLPGGEGAITNMLMQPSDKGPVDRYPLNQNNAMFINVVAAYIVYLFPVIWPNVMWLSFMPVLFGMTQVIMHAFMTPRKMHTLYSPGELACVLGHLPIGIYWFYYTISTGRLDWANVIGGVIYQVLFIVVIMMKVGYGVLADPDSKYPFPKAEFERSGYAERIRNLK</sequence>
<keyword evidence="1" id="KW-0812">Transmembrane</keyword>
<dbReference type="PATRIC" id="fig|1423804.4.peg.3353"/>
<dbReference type="InterPro" id="IPR025671">
    <property type="entry name" value="HXXEE"/>
</dbReference>
<evidence type="ECO:0008006" key="4">
    <source>
        <dbReference type="Google" id="ProtNLM"/>
    </source>
</evidence>
<keyword evidence="1" id="KW-1133">Transmembrane helix</keyword>
<dbReference type="Pfam" id="PF13787">
    <property type="entry name" value="HXXEE"/>
    <property type="match status" value="1"/>
</dbReference>
<gene>
    <name evidence="2" type="ORF">FD14_GL003119</name>
</gene>
<feature type="transmembrane region" description="Helical" evidence="1">
    <location>
        <begin position="70"/>
        <end position="87"/>
    </location>
</feature>
<protein>
    <recommendedName>
        <fullName evidence="4">HXXEE domain-containing protein</fullName>
    </recommendedName>
</protein>
<proteinExistence type="predicted"/>
<accession>A0A0R2FES4</accession>
<dbReference type="Proteomes" id="UP000051442">
    <property type="component" value="Unassembled WGS sequence"/>
</dbReference>
<organism evidence="2 3">
    <name type="scientific">Secundilactobacillus similis DSM 23365 = JCM 2765</name>
    <dbReference type="NCBI Taxonomy" id="1423804"/>
    <lineage>
        <taxon>Bacteria</taxon>
        <taxon>Bacillati</taxon>
        <taxon>Bacillota</taxon>
        <taxon>Bacilli</taxon>
        <taxon>Lactobacillales</taxon>
        <taxon>Lactobacillaceae</taxon>
        <taxon>Secundilactobacillus</taxon>
    </lineage>
</organism>
<name>A0A0R2FES4_9LACO</name>
<feature type="transmembrane region" description="Helical" evidence="1">
    <location>
        <begin position="153"/>
        <end position="176"/>
    </location>
</feature>
<dbReference type="AlphaFoldDB" id="A0A0R2FES4"/>
<evidence type="ECO:0000313" key="3">
    <source>
        <dbReference type="Proteomes" id="UP000051442"/>
    </source>
</evidence>
<reference evidence="2 3" key="1">
    <citation type="journal article" date="2015" name="Genome Announc.">
        <title>Expanding the biotechnology potential of lactobacilli through comparative genomics of 213 strains and associated genera.</title>
        <authorList>
            <person name="Sun Z."/>
            <person name="Harris H.M."/>
            <person name="McCann A."/>
            <person name="Guo C."/>
            <person name="Argimon S."/>
            <person name="Zhang W."/>
            <person name="Yang X."/>
            <person name="Jeffery I.B."/>
            <person name="Cooney J.C."/>
            <person name="Kagawa T.F."/>
            <person name="Liu W."/>
            <person name="Song Y."/>
            <person name="Salvetti E."/>
            <person name="Wrobel A."/>
            <person name="Rasinkangas P."/>
            <person name="Parkhill J."/>
            <person name="Rea M.C."/>
            <person name="O'Sullivan O."/>
            <person name="Ritari J."/>
            <person name="Douillard F.P."/>
            <person name="Paul Ross R."/>
            <person name="Yang R."/>
            <person name="Briner A.E."/>
            <person name="Felis G.E."/>
            <person name="de Vos W.M."/>
            <person name="Barrangou R."/>
            <person name="Klaenhammer T.R."/>
            <person name="Caufield P.W."/>
            <person name="Cui Y."/>
            <person name="Zhang H."/>
            <person name="O'Toole P.W."/>
        </authorList>
    </citation>
    <scope>NUCLEOTIDE SEQUENCE [LARGE SCALE GENOMIC DNA]</scope>
    <source>
        <strain evidence="2 3">DSM 23365</strain>
    </source>
</reference>
<comment type="caution">
    <text evidence="2">The sequence shown here is derived from an EMBL/GenBank/DDBJ whole genome shotgun (WGS) entry which is preliminary data.</text>
</comment>
<evidence type="ECO:0000313" key="2">
    <source>
        <dbReference type="EMBL" id="KRN26976.1"/>
    </source>
</evidence>
<evidence type="ECO:0000256" key="1">
    <source>
        <dbReference type="SAM" id="Phobius"/>
    </source>
</evidence>
<feature type="transmembrane region" description="Helical" evidence="1">
    <location>
        <begin position="123"/>
        <end position="141"/>
    </location>
</feature>